<accession>A0A917FR84</accession>
<reference evidence="1" key="2">
    <citation type="submission" date="2020-09" db="EMBL/GenBank/DDBJ databases">
        <authorList>
            <person name="Sun Q."/>
            <person name="Zhou Y."/>
        </authorList>
    </citation>
    <scope>NUCLEOTIDE SEQUENCE</scope>
    <source>
        <strain evidence="1">CGMCC 1.12726</strain>
    </source>
</reference>
<sequence>MARRLISAHRKLRGAPRRLRALRRWAESFRGWFPQQADLDPADRYWHIKIPVDRNLVEGRWATEEIRRDCVASLLTAAGHLAGAKPAWAQSYRVTAALMVPSLFSSELCIYLDEAYFREHTSLAGPGRSPANRSITDDLSLKLPRGFGEIGFVETQQWDEGETVVEELWWLGEVGPTPNNSSKPTPLRGAA</sequence>
<reference evidence="1" key="1">
    <citation type="journal article" date="2014" name="Int. J. Syst. Evol. Microbiol.">
        <title>Complete genome sequence of Corynebacterium casei LMG S-19264T (=DSM 44701T), isolated from a smear-ripened cheese.</title>
        <authorList>
            <consortium name="US DOE Joint Genome Institute (JGI-PGF)"/>
            <person name="Walter F."/>
            <person name="Albersmeier A."/>
            <person name="Kalinowski J."/>
            <person name="Ruckert C."/>
        </authorList>
    </citation>
    <scope>NUCLEOTIDE SEQUENCE</scope>
    <source>
        <strain evidence="1">CGMCC 1.12726</strain>
    </source>
</reference>
<dbReference type="AlphaFoldDB" id="A0A917FR84"/>
<comment type="caution">
    <text evidence="1">The sequence shown here is derived from an EMBL/GenBank/DDBJ whole genome shotgun (WGS) entry which is preliminary data.</text>
</comment>
<dbReference type="InterPro" id="IPR025075">
    <property type="entry name" value="DUF3916"/>
</dbReference>
<evidence type="ECO:0000313" key="1">
    <source>
        <dbReference type="EMBL" id="GGF95975.1"/>
    </source>
</evidence>
<dbReference type="RefSeq" id="WP_268235760.1">
    <property type="nucleotide sequence ID" value="NZ_BMFO01000003.1"/>
</dbReference>
<dbReference type="Proteomes" id="UP000632858">
    <property type="component" value="Unassembled WGS sequence"/>
</dbReference>
<proteinExistence type="predicted"/>
<organism evidence="1 2">
    <name type="scientific">Arenimonas maotaiensis</name>
    <dbReference type="NCBI Taxonomy" id="1446479"/>
    <lineage>
        <taxon>Bacteria</taxon>
        <taxon>Pseudomonadati</taxon>
        <taxon>Pseudomonadota</taxon>
        <taxon>Gammaproteobacteria</taxon>
        <taxon>Lysobacterales</taxon>
        <taxon>Lysobacteraceae</taxon>
        <taxon>Arenimonas</taxon>
    </lineage>
</organism>
<keyword evidence="2" id="KW-1185">Reference proteome</keyword>
<protein>
    <recommendedName>
        <fullName evidence="3">DUF3916 domain-containing protein</fullName>
    </recommendedName>
</protein>
<dbReference type="Pfam" id="PF13079">
    <property type="entry name" value="DUF3916"/>
    <property type="match status" value="1"/>
</dbReference>
<evidence type="ECO:0008006" key="3">
    <source>
        <dbReference type="Google" id="ProtNLM"/>
    </source>
</evidence>
<name>A0A917FR84_9GAMM</name>
<dbReference type="EMBL" id="BMFO01000003">
    <property type="protein sequence ID" value="GGF95975.1"/>
    <property type="molecule type" value="Genomic_DNA"/>
</dbReference>
<gene>
    <name evidence="1" type="ORF">GCM10010960_17070</name>
</gene>
<evidence type="ECO:0000313" key="2">
    <source>
        <dbReference type="Proteomes" id="UP000632858"/>
    </source>
</evidence>